<protein>
    <submittedName>
        <fullName evidence="9">Putative C-mannosyltransferase DPY19L3</fullName>
    </submittedName>
</protein>
<evidence type="ECO:0000256" key="2">
    <source>
        <dbReference type="ARBA" id="ARBA00008744"/>
    </source>
</evidence>
<evidence type="ECO:0000313" key="10">
    <source>
        <dbReference type="Proteomes" id="UP000230750"/>
    </source>
</evidence>
<dbReference type="GO" id="GO:0000030">
    <property type="term" value="F:mannosyltransferase activity"/>
    <property type="evidence" value="ECO:0007669"/>
    <property type="project" value="TreeGrafter"/>
</dbReference>
<dbReference type="STRING" id="307972.A0A2G8JG12"/>
<dbReference type="GO" id="GO:0005637">
    <property type="term" value="C:nuclear inner membrane"/>
    <property type="evidence" value="ECO:0007669"/>
    <property type="project" value="TreeGrafter"/>
</dbReference>
<gene>
    <name evidence="9" type="ORF">BSL78_28504</name>
</gene>
<evidence type="ECO:0000256" key="6">
    <source>
        <dbReference type="ARBA" id="ARBA00022989"/>
    </source>
</evidence>
<keyword evidence="4 9" id="KW-0808">Transferase</keyword>
<comment type="subcellular location">
    <subcellularLocation>
        <location evidence="1">Membrane</location>
        <topology evidence="1">Multi-pass membrane protein</topology>
    </subcellularLocation>
</comment>
<feature type="transmembrane region" description="Helical" evidence="8">
    <location>
        <begin position="25"/>
        <end position="45"/>
    </location>
</feature>
<dbReference type="PANTHER" id="PTHR31488:SF3">
    <property type="entry name" value="C-MANNOSYLTRANSFERASE DPY19L3"/>
    <property type="match status" value="1"/>
</dbReference>
<feature type="transmembrane region" description="Helical" evidence="8">
    <location>
        <begin position="89"/>
        <end position="107"/>
    </location>
</feature>
<evidence type="ECO:0000256" key="8">
    <source>
        <dbReference type="SAM" id="Phobius"/>
    </source>
</evidence>
<dbReference type="AlphaFoldDB" id="A0A2G8JG12"/>
<keyword evidence="7 8" id="KW-0472">Membrane</keyword>
<keyword evidence="10" id="KW-1185">Reference proteome</keyword>
<evidence type="ECO:0000256" key="1">
    <source>
        <dbReference type="ARBA" id="ARBA00004141"/>
    </source>
</evidence>
<name>A0A2G8JG12_STIJA</name>
<sequence length="410" mass="46926">MIDIIFISWIYLGALPDFRNRDSRWVESLLMSIAIILPLVAFMQFNNAMLKASVAQSFSLAACLQLHFLPDVNIGPGFFKNLFWNCYRLLHATGYFLFFYLITKYLIGTEDDGHIFRFLSSKFDYSNGSELMSCSTCVTLHFNLCLDYVGGTQQRDRLLCLSAHGVRTSRYHHGNDGAQNSALFGVMAWVVMRMKYVWTPQVCVIAAFGVGCRSTWRVVLAKVGVESKWLVDIIRNSVVVIVLSLLVSRSLPNMLSELEILREFYDPDTVDLMNWINHSPHRVHDGVMPLGVACQLYQVYAKRSVKEVYDIHSEIGTDFIILEDSICLARSNQGCRLIDIMDITNGHPPDYTKEGRRGETGPGTVRQRFCEVIRRQTPEQVQYFKRVFQNKTFRIYQVMSVTTTTQILAQ</sequence>
<dbReference type="OrthoDB" id="6019623at2759"/>
<comment type="similarity">
    <text evidence="2">Belongs to the dpy-19 family.</text>
</comment>
<keyword evidence="5 8" id="KW-0812">Transmembrane</keyword>
<accession>A0A2G8JG12</accession>
<evidence type="ECO:0000256" key="7">
    <source>
        <dbReference type="ARBA" id="ARBA00023136"/>
    </source>
</evidence>
<evidence type="ECO:0000256" key="5">
    <source>
        <dbReference type="ARBA" id="ARBA00022692"/>
    </source>
</evidence>
<evidence type="ECO:0000313" key="9">
    <source>
        <dbReference type="EMBL" id="PIK34672.1"/>
    </source>
</evidence>
<evidence type="ECO:0000256" key="3">
    <source>
        <dbReference type="ARBA" id="ARBA00022676"/>
    </source>
</evidence>
<keyword evidence="3 9" id="KW-0328">Glycosyltransferase</keyword>
<proteinExistence type="inferred from homology"/>
<organism evidence="9 10">
    <name type="scientific">Stichopus japonicus</name>
    <name type="common">Sea cucumber</name>
    <dbReference type="NCBI Taxonomy" id="307972"/>
    <lineage>
        <taxon>Eukaryota</taxon>
        <taxon>Metazoa</taxon>
        <taxon>Echinodermata</taxon>
        <taxon>Eleutherozoa</taxon>
        <taxon>Echinozoa</taxon>
        <taxon>Holothuroidea</taxon>
        <taxon>Aspidochirotacea</taxon>
        <taxon>Aspidochirotida</taxon>
        <taxon>Stichopodidae</taxon>
        <taxon>Apostichopus</taxon>
    </lineage>
</organism>
<dbReference type="Pfam" id="PF10034">
    <property type="entry name" value="Dpy19"/>
    <property type="match status" value="3"/>
</dbReference>
<dbReference type="InterPro" id="IPR018732">
    <property type="entry name" value="Dpy-19/Dpy-19-like"/>
</dbReference>
<reference evidence="9 10" key="1">
    <citation type="journal article" date="2017" name="PLoS Biol.">
        <title>The sea cucumber genome provides insights into morphological evolution and visceral regeneration.</title>
        <authorList>
            <person name="Zhang X."/>
            <person name="Sun L."/>
            <person name="Yuan J."/>
            <person name="Sun Y."/>
            <person name="Gao Y."/>
            <person name="Zhang L."/>
            <person name="Li S."/>
            <person name="Dai H."/>
            <person name="Hamel J.F."/>
            <person name="Liu C."/>
            <person name="Yu Y."/>
            <person name="Liu S."/>
            <person name="Lin W."/>
            <person name="Guo K."/>
            <person name="Jin S."/>
            <person name="Xu P."/>
            <person name="Storey K.B."/>
            <person name="Huan P."/>
            <person name="Zhang T."/>
            <person name="Zhou Y."/>
            <person name="Zhang J."/>
            <person name="Lin C."/>
            <person name="Li X."/>
            <person name="Xing L."/>
            <person name="Huo D."/>
            <person name="Sun M."/>
            <person name="Wang L."/>
            <person name="Mercier A."/>
            <person name="Li F."/>
            <person name="Yang H."/>
            <person name="Xiang J."/>
        </authorList>
    </citation>
    <scope>NUCLEOTIDE SEQUENCE [LARGE SCALE GENOMIC DNA]</scope>
    <source>
        <strain evidence="9">Shaxun</strain>
        <tissue evidence="9">Muscle</tissue>
    </source>
</reference>
<comment type="caution">
    <text evidence="9">The sequence shown here is derived from an EMBL/GenBank/DDBJ whole genome shotgun (WGS) entry which is preliminary data.</text>
</comment>
<dbReference type="Proteomes" id="UP000230750">
    <property type="component" value="Unassembled WGS sequence"/>
</dbReference>
<keyword evidence="6 8" id="KW-1133">Transmembrane helix</keyword>
<dbReference type="PANTHER" id="PTHR31488">
    <property type="entry name" value="DPY-19-LIKE 1, LIKE (H. SAPIENS)"/>
    <property type="match status" value="1"/>
</dbReference>
<evidence type="ECO:0000256" key="4">
    <source>
        <dbReference type="ARBA" id="ARBA00022679"/>
    </source>
</evidence>
<dbReference type="EMBL" id="MRZV01002108">
    <property type="protein sequence ID" value="PIK34672.1"/>
    <property type="molecule type" value="Genomic_DNA"/>
</dbReference>